<dbReference type="Gene3D" id="1.10.443.10">
    <property type="entry name" value="Intergrase catalytic core"/>
    <property type="match status" value="1"/>
</dbReference>
<dbReference type="SUPFAM" id="SSF56349">
    <property type="entry name" value="DNA breaking-rejoining enzymes"/>
    <property type="match status" value="1"/>
</dbReference>
<dbReference type="CDD" id="cd00796">
    <property type="entry name" value="INT_Rci_Hp1_C"/>
    <property type="match status" value="1"/>
</dbReference>
<evidence type="ECO:0000259" key="6">
    <source>
        <dbReference type="PROSITE" id="PS51898"/>
    </source>
</evidence>
<feature type="domain" description="Core-binding (CB)" evidence="7">
    <location>
        <begin position="60"/>
        <end position="157"/>
    </location>
</feature>
<dbReference type="PROSITE" id="PS51898">
    <property type="entry name" value="TYR_RECOMBINASE"/>
    <property type="match status" value="1"/>
</dbReference>
<feature type="region of interest" description="Disordered" evidence="5">
    <location>
        <begin position="357"/>
        <end position="394"/>
    </location>
</feature>
<dbReference type="HOGENOM" id="CLU_027562_44_0_6"/>
<reference evidence="8 9" key="2">
    <citation type="journal article" date="2010" name="PLoS ONE">
        <title>Complete genome sequence of the multiresistant taxonomic outlier Pseudomonas aeruginosa PA7.</title>
        <authorList>
            <person name="Roy P.H."/>
            <person name="Tetu S.G."/>
            <person name="Larouche A."/>
            <person name="Elbourne L."/>
            <person name="Tremblay S."/>
            <person name="Ren Q."/>
            <person name="Dodson R."/>
            <person name="Harkins D."/>
            <person name="Shay R."/>
            <person name="Watkins K."/>
            <person name="Mahamoud Y."/>
            <person name="Paulsen I.T."/>
        </authorList>
    </citation>
    <scope>NUCLEOTIDE SEQUENCE [LARGE SCALE GENOMIC DNA]</scope>
    <source>
        <strain evidence="8 9">PA7</strain>
    </source>
</reference>
<evidence type="ECO:0000256" key="3">
    <source>
        <dbReference type="ARBA" id="ARBA00023172"/>
    </source>
</evidence>
<evidence type="ECO:0000256" key="5">
    <source>
        <dbReference type="SAM" id="MobiDB-lite"/>
    </source>
</evidence>
<dbReference type="InterPro" id="IPR002104">
    <property type="entry name" value="Integrase_catalytic"/>
</dbReference>
<dbReference type="PANTHER" id="PTHR30349:SF93">
    <property type="entry name" value="FELS-2 PROPHAGE PROTEIN"/>
    <property type="match status" value="1"/>
</dbReference>
<evidence type="ECO:0000256" key="4">
    <source>
        <dbReference type="PROSITE-ProRule" id="PRU01248"/>
    </source>
</evidence>
<sequence length="394" mass="43984">MTIRKLDDGQWLVDCRPEGRYGPRIRKKLRTKNEALNFQNRIMGDGARGEFEKRPARDERRLSELVRLWFSLHGQNLKTGAERLRLLEAMAERMGDPKAYRFDAAMFAQYRAERAEGQHVRSSVGRGRRKGAAGKGVGANTLNHELAYLSAVFSELSRLGEWRGDNPLASVRPLKFDDAEMVCLELDQVDALLDELNTRDSAAGLIAEVCLSTGARWGEAESLQVRQVHGGMVHYSRTKSSKNRSVPISKDLERRLLAALPFRSGYNTFRRAVEAVGLDLPEGQLTHVLRHTFASHYMRNGGDIITLQRVLGHASLQMTMRYAHFSPGHMAEVVHLHPLAGRCGPFVDQGEEMKSEGGAISVGQKGESRAVRGFEGGGPTRTRTVDQRIMSPLL</sequence>
<keyword evidence="3" id="KW-0233">DNA recombination</keyword>
<accession>A6UZ76</accession>
<feature type="domain" description="Tyr recombinase" evidence="6">
    <location>
        <begin position="179"/>
        <end position="335"/>
    </location>
</feature>
<evidence type="ECO:0000313" key="8">
    <source>
        <dbReference type="EMBL" id="ABR81807.1"/>
    </source>
</evidence>
<dbReference type="InterPro" id="IPR057084">
    <property type="entry name" value="Int_N"/>
</dbReference>
<dbReference type="PANTHER" id="PTHR30349">
    <property type="entry name" value="PHAGE INTEGRASE-RELATED"/>
    <property type="match status" value="1"/>
</dbReference>
<dbReference type="GO" id="GO:0015074">
    <property type="term" value="P:DNA integration"/>
    <property type="evidence" value="ECO:0007669"/>
    <property type="project" value="UniProtKB-KW"/>
</dbReference>
<organism evidence="8 9">
    <name type="scientific">Pseudomonas paraeruginosa (strain DSM 24068 / PA7)</name>
    <name type="common">Pseudomonas aeruginosa (strain PA7)</name>
    <dbReference type="NCBI Taxonomy" id="381754"/>
    <lineage>
        <taxon>Bacteria</taxon>
        <taxon>Pseudomonadati</taxon>
        <taxon>Pseudomonadota</taxon>
        <taxon>Gammaproteobacteria</taxon>
        <taxon>Pseudomonadales</taxon>
        <taxon>Pseudomonadaceae</taxon>
        <taxon>Pseudomonas</taxon>
        <taxon>Pseudomonas paraeruginosa</taxon>
    </lineage>
</organism>
<gene>
    <name evidence="8" type="ordered locus">PSPA7_0716</name>
</gene>
<dbReference type="InterPro" id="IPR044068">
    <property type="entry name" value="CB"/>
</dbReference>
<protein>
    <submittedName>
        <fullName evidence="8">Integrase</fullName>
    </submittedName>
</protein>
<evidence type="ECO:0000256" key="1">
    <source>
        <dbReference type="ARBA" id="ARBA00022908"/>
    </source>
</evidence>
<evidence type="ECO:0000313" key="9">
    <source>
        <dbReference type="Proteomes" id="UP000001582"/>
    </source>
</evidence>
<proteinExistence type="predicted"/>
<name>A6UZ76_PSEP7</name>
<dbReference type="AlphaFoldDB" id="A6UZ76"/>
<dbReference type="Pfam" id="PF24624">
    <property type="entry name" value="Int_N"/>
    <property type="match status" value="1"/>
</dbReference>
<dbReference type="Proteomes" id="UP000001582">
    <property type="component" value="Chromosome"/>
</dbReference>
<dbReference type="Pfam" id="PF00589">
    <property type="entry name" value="Phage_integrase"/>
    <property type="match status" value="1"/>
</dbReference>
<dbReference type="PROSITE" id="PS51900">
    <property type="entry name" value="CB"/>
    <property type="match status" value="1"/>
</dbReference>
<dbReference type="KEGG" id="pap:PSPA7_0716"/>
<dbReference type="GO" id="GO:0003677">
    <property type="term" value="F:DNA binding"/>
    <property type="evidence" value="ECO:0007669"/>
    <property type="project" value="UniProtKB-UniRule"/>
</dbReference>
<dbReference type="InterPro" id="IPR013762">
    <property type="entry name" value="Integrase-like_cat_sf"/>
</dbReference>
<reference evidence="8 9" key="1">
    <citation type="submission" date="2007-06" db="EMBL/GenBank/DDBJ databases">
        <authorList>
            <person name="Dodson R.J."/>
            <person name="Harkins D."/>
            <person name="Paulsen I.T."/>
        </authorList>
    </citation>
    <scope>NUCLEOTIDE SEQUENCE [LARGE SCALE GENOMIC DNA]</scope>
    <source>
        <strain evidence="8 9">PA7</strain>
    </source>
</reference>
<dbReference type="EMBL" id="CP000744">
    <property type="protein sequence ID" value="ABR81807.1"/>
    <property type="molecule type" value="Genomic_DNA"/>
</dbReference>
<dbReference type="GO" id="GO:0006310">
    <property type="term" value="P:DNA recombination"/>
    <property type="evidence" value="ECO:0007669"/>
    <property type="project" value="UniProtKB-KW"/>
</dbReference>
<dbReference type="InterPro" id="IPR011010">
    <property type="entry name" value="DNA_brk_join_enz"/>
</dbReference>
<dbReference type="InterPro" id="IPR050090">
    <property type="entry name" value="Tyrosine_recombinase_XerCD"/>
</dbReference>
<keyword evidence="2 4" id="KW-0238">DNA-binding</keyword>
<evidence type="ECO:0000259" key="7">
    <source>
        <dbReference type="PROSITE" id="PS51900"/>
    </source>
</evidence>
<keyword evidence="1" id="KW-0229">DNA integration</keyword>
<evidence type="ECO:0000256" key="2">
    <source>
        <dbReference type="ARBA" id="ARBA00023125"/>
    </source>
</evidence>